<dbReference type="STRING" id="74546.PMT9312_1139"/>
<dbReference type="Proteomes" id="UP000002715">
    <property type="component" value="Chromosome"/>
</dbReference>
<evidence type="ECO:0000313" key="2">
    <source>
        <dbReference type="Proteomes" id="UP000002715"/>
    </source>
</evidence>
<dbReference type="EMBL" id="CP000111">
    <property type="protein sequence ID" value="ABB50198.1"/>
    <property type="molecule type" value="Genomic_DNA"/>
</dbReference>
<sequence length="119" mass="13877">MTCNPIPERQDWFICSRKPIVCPLCKTREVRPSMFGMPTAEAAHSGKWHIAGCQPDMPIHRTWGCRKCDAAFFKDTDRNIAALGGLVPWQWPPEERTEKEKARLAMKWFNEWKKNQISF</sequence>
<gene>
    <name evidence="1" type="ordered locus">PMT9312_1139</name>
</gene>
<reference evidence="2" key="1">
    <citation type="submission" date="2005-07" db="EMBL/GenBank/DDBJ databases">
        <title>Complete sequence of Prochlorococcus marinus str. MIT 9312.</title>
        <authorList>
            <consortium name="US DOE Joint Genome Institute"/>
            <person name="Copeland A."/>
            <person name="Lucas S."/>
            <person name="Lapidus A."/>
            <person name="Barry K."/>
            <person name="Detter J.C."/>
            <person name="Glavina T."/>
            <person name="Hammon N."/>
            <person name="Israni S."/>
            <person name="Pitluck S."/>
            <person name="Thiel J."/>
            <person name="Schmutz J."/>
            <person name="Larimer F."/>
            <person name="Land M."/>
            <person name="Kyrpides N."/>
            <person name="Lykidis A."/>
            <person name="Richardson P."/>
        </authorList>
    </citation>
    <scope>NUCLEOTIDE SEQUENCE [LARGE SCALE GENOMIC DNA]</scope>
    <source>
        <strain evidence="2">MIT 9312</strain>
    </source>
</reference>
<evidence type="ECO:0000313" key="1">
    <source>
        <dbReference type="EMBL" id="ABB50198.1"/>
    </source>
</evidence>
<accession>Q31A97</accession>
<name>Q31A97_PROM9</name>
<dbReference type="HOGENOM" id="CLU_2059296_0_0_3"/>
<organism evidence="1 2">
    <name type="scientific">Prochlorococcus marinus (strain MIT 9312)</name>
    <dbReference type="NCBI Taxonomy" id="74546"/>
    <lineage>
        <taxon>Bacteria</taxon>
        <taxon>Bacillati</taxon>
        <taxon>Cyanobacteriota</taxon>
        <taxon>Cyanophyceae</taxon>
        <taxon>Synechococcales</taxon>
        <taxon>Prochlorococcaceae</taxon>
        <taxon>Prochlorococcus</taxon>
    </lineage>
</organism>
<dbReference type="KEGG" id="pmi:PMT9312_1139"/>
<dbReference type="RefSeq" id="WP_011376689.1">
    <property type="nucleotide sequence ID" value="NC_007577.1"/>
</dbReference>
<dbReference type="AlphaFoldDB" id="Q31A97"/>
<proteinExistence type="predicted"/>
<protein>
    <submittedName>
        <fullName evidence="1">Uncharacterized protein</fullName>
    </submittedName>
</protein>